<evidence type="ECO:0000313" key="1">
    <source>
        <dbReference type="EMBL" id="QLC48804.1"/>
    </source>
</evidence>
<dbReference type="RefSeq" id="WP_176963867.1">
    <property type="nucleotide sequence ID" value="NZ_CP058215.1"/>
</dbReference>
<dbReference type="Gene3D" id="2.60.120.380">
    <property type="match status" value="1"/>
</dbReference>
<dbReference type="Proteomes" id="UP000509594">
    <property type="component" value="Chromosome"/>
</dbReference>
<accession>A0A7D5I393</accession>
<protein>
    <submittedName>
        <fullName evidence="1">Uncharacterized protein</fullName>
    </submittedName>
</protein>
<gene>
    <name evidence="1" type="ORF">HWN40_00175</name>
</gene>
<dbReference type="AlphaFoldDB" id="A0A7D5I393"/>
<dbReference type="KEGG" id="mzi:HWN40_00175"/>
<evidence type="ECO:0000313" key="2">
    <source>
        <dbReference type="Proteomes" id="UP000509594"/>
    </source>
</evidence>
<keyword evidence="2" id="KW-1185">Reference proteome</keyword>
<organism evidence="1 2">
    <name type="scientific">Methanolobus zinderi</name>
    <dbReference type="NCBI Taxonomy" id="536044"/>
    <lineage>
        <taxon>Archaea</taxon>
        <taxon>Methanobacteriati</taxon>
        <taxon>Methanobacteriota</taxon>
        <taxon>Stenosarchaea group</taxon>
        <taxon>Methanomicrobia</taxon>
        <taxon>Methanosarcinales</taxon>
        <taxon>Methanosarcinaceae</taxon>
        <taxon>Methanolobus</taxon>
    </lineage>
</organism>
<name>A0A7D5I393_9EURY</name>
<reference evidence="1 2" key="1">
    <citation type="submission" date="2020-06" db="EMBL/GenBank/DDBJ databases">
        <title>Methanolobus halotolerans sp. nov., isolated from a saline lake Tus in Siberia.</title>
        <authorList>
            <person name="Shen Y."/>
            <person name="Chen S.-C."/>
            <person name="Lai M.-C."/>
            <person name="Huang H.-H."/>
            <person name="Chiu H.-H."/>
            <person name="Tang S.-L."/>
            <person name="Rogozin D.Y."/>
            <person name="Degermendzhy A.G."/>
        </authorList>
    </citation>
    <scope>NUCLEOTIDE SEQUENCE [LARGE SCALE GENOMIC DNA]</scope>
    <source>
        <strain evidence="1 2">DSM 21339</strain>
    </source>
</reference>
<dbReference type="EMBL" id="CP058215">
    <property type="protein sequence ID" value="QLC48804.1"/>
    <property type="molecule type" value="Genomic_DNA"/>
</dbReference>
<dbReference type="GeneID" id="55820044"/>
<proteinExistence type="predicted"/>
<sequence length="147" mass="16357">MIKRITIVLLLLLFSAGYAVAEENSTSNELSTHGYIVTPSNDVKDPFQILRTSDTITQGETNWHYKLISSYITTIDVNLNWGNTYNSLKLTIYTPEGHTLGPYYDSADGSINGKIDLDITNPNGIVKGTWNYKVYGYSVSGTESYTI</sequence>
<dbReference type="OrthoDB" id="106319at2157"/>